<dbReference type="Proteomes" id="UP000501812">
    <property type="component" value="Chromosome"/>
</dbReference>
<evidence type="ECO:0000313" key="3">
    <source>
        <dbReference type="Proteomes" id="UP000501812"/>
    </source>
</evidence>
<dbReference type="InterPro" id="IPR029010">
    <property type="entry name" value="ThuA-like"/>
</dbReference>
<dbReference type="SUPFAM" id="SSF52317">
    <property type="entry name" value="Class I glutamine amidotransferase-like"/>
    <property type="match status" value="1"/>
</dbReference>
<accession>A0A858RJZ3</accession>
<name>A0A858RJZ3_9BACT</name>
<dbReference type="PANTHER" id="PTHR40469">
    <property type="entry name" value="SECRETED GLYCOSYL HYDROLASE"/>
    <property type="match status" value="1"/>
</dbReference>
<feature type="domain" description="ThuA-like" evidence="1">
    <location>
        <begin position="31"/>
        <end position="279"/>
    </location>
</feature>
<dbReference type="Pfam" id="PF06283">
    <property type="entry name" value="ThuA"/>
    <property type="match status" value="1"/>
</dbReference>
<organism evidence="2 3">
    <name type="scientific">Luteolibacter luteus</name>
    <dbReference type="NCBI Taxonomy" id="2728835"/>
    <lineage>
        <taxon>Bacteria</taxon>
        <taxon>Pseudomonadati</taxon>
        <taxon>Verrucomicrobiota</taxon>
        <taxon>Verrucomicrobiia</taxon>
        <taxon>Verrucomicrobiales</taxon>
        <taxon>Verrucomicrobiaceae</taxon>
        <taxon>Luteolibacter</taxon>
    </lineage>
</organism>
<protein>
    <submittedName>
        <fullName evidence="2">ThuA domain-containing protein</fullName>
    </submittedName>
</protein>
<dbReference type="AlphaFoldDB" id="A0A858RJZ3"/>
<sequence>MSLIPSIIAASALTLVGVGAAISTGQKKVTVLIVTGQNNHDWVRSTPIIKDLLDETGRFDVSVSTTPTQDAPDDAWNDWSPKFEKYDVVLSDYNGKMWPEPVKAEFVRYVNDGGHVVLVHAANNAFTGWKEFERMAGLLWRDANYGDRLYLDENLKQVRQPKGQGPGGGHGAGHAYTIETRDEKNPIFKDLPEVWMHGSDELYHAQRGPAEDVHVLATAFSSKESGGTGVHEPMVWWIPYGKGKVITLVPGHLGTNDKYPTTYDCVGFRTVLQRSVEWVATDAVTIPRPKTFPGADKVSVVPKPAE</sequence>
<evidence type="ECO:0000259" key="1">
    <source>
        <dbReference type="Pfam" id="PF06283"/>
    </source>
</evidence>
<dbReference type="KEGG" id="luo:HHL09_16110"/>
<dbReference type="Gene3D" id="3.40.50.880">
    <property type="match status" value="1"/>
</dbReference>
<proteinExistence type="predicted"/>
<dbReference type="InterPro" id="IPR029062">
    <property type="entry name" value="Class_I_gatase-like"/>
</dbReference>
<gene>
    <name evidence="2" type="ORF">HHL09_16110</name>
</gene>
<dbReference type="RefSeq" id="WP_169455647.1">
    <property type="nucleotide sequence ID" value="NZ_CP051774.1"/>
</dbReference>
<reference evidence="2 3" key="1">
    <citation type="submission" date="2020-04" db="EMBL/GenBank/DDBJ databases">
        <title>Luteolibacter sp. G-1-1-1 isolated from soil.</title>
        <authorList>
            <person name="Dahal R.H."/>
        </authorList>
    </citation>
    <scope>NUCLEOTIDE SEQUENCE [LARGE SCALE GENOMIC DNA]</scope>
    <source>
        <strain evidence="2 3">G-1-1-1</strain>
    </source>
</reference>
<evidence type="ECO:0000313" key="2">
    <source>
        <dbReference type="EMBL" id="QJE97247.1"/>
    </source>
</evidence>
<dbReference type="EMBL" id="CP051774">
    <property type="protein sequence ID" value="QJE97247.1"/>
    <property type="molecule type" value="Genomic_DNA"/>
</dbReference>
<dbReference type="PANTHER" id="PTHR40469:SF2">
    <property type="entry name" value="GALACTOSE-BINDING DOMAIN-LIKE SUPERFAMILY PROTEIN"/>
    <property type="match status" value="1"/>
</dbReference>
<keyword evidence="3" id="KW-1185">Reference proteome</keyword>